<gene>
    <name evidence="3" type="ORF">B0T18DRAFT_205632</name>
</gene>
<proteinExistence type="predicted"/>
<feature type="region of interest" description="Disordered" evidence="1">
    <location>
        <begin position="64"/>
        <end position="103"/>
    </location>
</feature>
<sequence>MSASVPMFETQALQVPCPDLSEDQEHHLRRPRAYVLFSLDSPGLVVWRWVEQANVLLEQHRSTTTTLDNPTAGTASAIPPDKTASLRDSVETSHVQRPEGQRSVSNLRPSALRAILGTAPAVILHVAAGTSLAASATIPPLRGSSKVPAPWWIAMYATWGAAFGIFLTLELRRLPDWAQRRLLMGLFIFSGLNLTGSLVQGGDSMLEGVVSWIPLAMTASLLLVPMLMMFWGVRGAVEVAGIY</sequence>
<protein>
    <submittedName>
        <fullName evidence="3">Uncharacterized protein</fullName>
    </submittedName>
</protein>
<name>A0AA40JZ08_9PEZI</name>
<dbReference type="EMBL" id="JAUKUD010000006">
    <property type="protein sequence ID" value="KAK0740267.1"/>
    <property type="molecule type" value="Genomic_DNA"/>
</dbReference>
<feature type="compositionally biased region" description="Basic and acidic residues" evidence="1">
    <location>
        <begin position="84"/>
        <end position="100"/>
    </location>
</feature>
<feature type="transmembrane region" description="Helical" evidence="2">
    <location>
        <begin position="181"/>
        <end position="200"/>
    </location>
</feature>
<reference evidence="3" key="1">
    <citation type="submission" date="2023-06" db="EMBL/GenBank/DDBJ databases">
        <title>Genome-scale phylogeny and comparative genomics of the fungal order Sordariales.</title>
        <authorList>
            <consortium name="Lawrence Berkeley National Laboratory"/>
            <person name="Hensen N."/>
            <person name="Bonometti L."/>
            <person name="Westerberg I."/>
            <person name="Brannstrom I.O."/>
            <person name="Guillou S."/>
            <person name="Cros-Aarteil S."/>
            <person name="Calhoun S."/>
            <person name="Haridas S."/>
            <person name="Kuo A."/>
            <person name="Mondo S."/>
            <person name="Pangilinan J."/>
            <person name="Riley R."/>
            <person name="LaButti K."/>
            <person name="Andreopoulos B."/>
            <person name="Lipzen A."/>
            <person name="Chen C."/>
            <person name="Yanf M."/>
            <person name="Daum C."/>
            <person name="Ng V."/>
            <person name="Clum A."/>
            <person name="Steindorff A."/>
            <person name="Ohm R."/>
            <person name="Martin F."/>
            <person name="Silar P."/>
            <person name="Natvig D."/>
            <person name="Lalanne C."/>
            <person name="Gautier V."/>
            <person name="Ament-velasquez S.L."/>
            <person name="Kruys A."/>
            <person name="Hutchinson M.I."/>
            <person name="Powell A.J."/>
            <person name="Barry K."/>
            <person name="Miller A.N."/>
            <person name="Grigoriev I.V."/>
            <person name="Debuchy R."/>
            <person name="Gladieux P."/>
            <person name="Thoren M.H."/>
            <person name="Johannesson H."/>
        </authorList>
    </citation>
    <scope>NUCLEOTIDE SEQUENCE</scope>
    <source>
        <strain evidence="3">SMH3187-1</strain>
    </source>
</reference>
<accession>A0AA40JZ08</accession>
<organism evidence="3 4">
    <name type="scientific">Schizothecium vesticola</name>
    <dbReference type="NCBI Taxonomy" id="314040"/>
    <lineage>
        <taxon>Eukaryota</taxon>
        <taxon>Fungi</taxon>
        <taxon>Dikarya</taxon>
        <taxon>Ascomycota</taxon>
        <taxon>Pezizomycotina</taxon>
        <taxon>Sordariomycetes</taxon>
        <taxon>Sordariomycetidae</taxon>
        <taxon>Sordariales</taxon>
        <taxon>Schizotheciaceae</taxon>
        <taxon>Schizothecium</taxon>
    </lineage>
</organism>
<feature type="transmembrane region" description="Helical" evidence="2">
    <location>
        <begin position="212"/>
        <end position="233"/>
    </location>
</feature>
<keyword evidence="2" id="KW-0812">Transmembrane</keyword>
<dbReference type="AlphaFoldDB" id="A0AA40JZ08"/>
<dbReference type="Proteomes" id="UP001172155">
    <property type="component" value="Unassembled WGS sequence"/>
</dbReference>
<feature type="transmembrane region" description="Helical" evidence="2">
    <location>
        <begin position="150"/>
        <end position="169"/>
    </location>
</feature>
<feature type="transmembrane region" description="Helical" evidence="2">
    <location>
        <begin position="111"/>
        <end position="138"/>
    </location>
</feature>
<evidence type="ECO:0000256" key="1">
    <source>
        <dbReference type="SAM" id="MobiDB-lite"/>
    </source>
</evidence>
<keyword evidence="2" id="KW-0472">Membrane</keyword>
<feature type="compositionally biased region" description="Polar residues" evidence="1">
    <location>
        <begin position="64"/>
        <end position="74"/>
    </location>
</feature>
<evidence type="ECO:0000256" key="2">
    <source>
        <dbReference type="SAM" id="Phobius"/>
    </source>
</evidence>
<evidence type="ECO:0000313" key="3">
    <source>
        <dbReference type="EMBL" id="KAK0740267.1"/>
    </source>
</evidence>
<comment type="caution">
    <text evidence="3">The sequence shown here is derived from an EMBL/GenBank/DDBJ whole genome shotgun (WGS) entry which is preliminary data.</text>
</comment>
<keyword evidence="4" id="KW-1185">Reference proteome</keyword>
<keyword evidence="2" id="KW-1133">Transmembrane helix</keyword>
<evidence type="ECO:0000313" key="4">
    <source>
        <dbReference type="Proteomes" id="UP001172155"/>
    </source>
</evidence>